<comment type="caution">
    <text evidence="2">The sequence shown here is derived from an EMBL/GenBank/DDBJ whole genome shotgun (WGS) entry which is preliminary data.</text>
</comment>
<dbReference type="PROSITE" id="PS50887">
    <property type="entry name" value="GGDEF"/>
    <property type="match status" value="1"/>
</dbReference>
<dbReference type="Gene3D" id="3.30.70.270">
    <property type="match status" value="1"/>
</dbReference>
<dbReference type="InterPro" id="IPR011990">
    <property type="entry name" value="TPR-like_helical_dom_sf"/>
</dbReference>
<dbReference type="GO" id="GO:0005886">
    <property type="term" value="C:plasma membrane"/>
    <property type="evidence" value="ECO:0007669"/>
    <property type="project" value="TreeGrafter"/>
</dbReference>
<keyword evidence="3" id="KW-1185">Reference proteome</keyword>
<dbReference type="Pfam" id="PF00990">
    <property type="entry name" value="GGDEF"/>
    <property type="match status" value="1"/>
</dbReference>
<dbReference type="InterPro" id="IPR000160">
    <property type="entry name" value="GGDEF_dom"/>
</dbReference>
<dbReference type="SUPFAM" id="SSF48452">
    <property type="entry name" value="TPR-like"/>
    <property type="match status" value="1"/>
</dbReference>
<evidence type="ECO:0000313" key="3">
    <source>
        <dbReference type="Proteomes" id="UP000279446"/>
    </source>
</evidence>
<dbReference type="AlphaFoldDB" id="A0A3S1BQU9"/>
<dbReference type="InterPro" id="IPR043128">
    <property type="entry name" value="Rev_trsase/Diguanyl_cyclase"/>
</dbReference>
<dbReference type="GO" id="GO:1902201">
    <property type="term" value="P:negative regulation of bacterial-type flagellum-dependent cell motility"/>
    <property type="evidence" value="ECO:0007669"/>
    <property type="project" value="TreeGrafter"/>
</dbReference>
<dbReference type="NCBIfam" id="TIGR00254">
    <property type="entry name" value="GGDEF"/>
    <property type="match status" value="1"/>
</dbReference>
<reference evidence="2 3" key="1">
    <citation type="submission" date="2018-12" db="EMBL/GenBank/DDBJ databases">
        <authorList>
            <person name="Sun L."/>
            <person name="Chen Z."/>
        </authorList>
    </citation>
    <scope>NUCLEOTIDE SEQUENCE [LARGE SCALE GENOMIC DNA]</scope>
    <source>
        <strain evidence="2 3">DSM 15890</strain>
    </source>
</reference>
<dbReference type="OrthoDB" id="9759607at2"/>
<feature type="domain" description="GGDEF" evidence="1">
    <location>
        <begin position="335"/>
        <end position="468"/>
    </location>
</feature>
<accession>A0A3S1BQU9</accession>
<evidence type="ECO:0000313" key="2">
    <source>
        <dbReference type="EMBL" id="RUT45345.1"/>
    </source>
</evidence>
<sequence length="468" mass="53362">MAEDLMLLQEKVTLLRSEGKYKETIEACHNLLEWGIAANDHKSVLVAHLNKIASYYCIGDIEEAFNNISTYNELCSIYGDEIDKLNLYNILFLLYEFNKDFNKAKATLEVSIDLAKKLNKYIIISNGYSNYSHIYYAEENYEAALEMAQEGLDTAKLLEPASPILELRVKLNIAKAHIGLENFEASKLLIDEMINDPILDSFLREKSNCYDLQGNWYSKQALYREAFESYTKAKDLVESYNDVYLLKTIQAERCKLCDLMNDVQLGYLVQKEYISILNQISNRELELVALRLNIKHSITDIEKKANTDYLTGLYNRKYIEHIANQWLEQASITNDNIVCIAFDIDNFKSINDTYGHLFGDEVIQQVSKSFSEKFGEHDLIGRYGGDEFIIISKNISLQDGKIKAEQIEESFKSIEIMKNGLSIAITASIGVSDNSGGTVTTFTDLFQKADVELYKAKLLGKNQISCRS</sequence>
<evidence type="ECO:0000259" key="1">
    <source>
        <dbReference type="PROSITE" id="PS50887"/>
    </source>
</evidence>
<dbReference type="InterPro" id="IPR050469">
    <property type="entry name" value="Diguanylate_Cyclase"/>
</dbReference>
<dbReference type="Proteomes" id="UP000279446">
    <property type="component" value="Unassembled WGS sequence"/>
</dbReference>
<gene>
    <name evidence="2" type="ORF">EJP82_15400</name>
</gene>
<dbReference type="InterPro" id="IPR029787">
    <property type="entry name" value="Nucleotide_cyclase"/>
</dbReference>
<dbReference type="SMART" id="SM00267">
    <property type="entry name" value="GGDEF"/>
    <property type="match status" value="1"/>
</dbReference>
<dbReference type="GO" id="GO:0052621">
    <property type="term" value="F:diguanylate cyclase activity"/>
    <property type="evidence" value="ECO:0007669"/>
    <property type="project" value="TreeGrafter"/>
</dbReference>
<dbReference type="RefSeq" id="WP_127192949.1">
    <property type="nucleotide sequence ID" value="NZ_RZNY01000012.1"/>
</dbReference>
<organism evidence="2 3">
    <name type="scientific">Paenibacillus anaericanus</name>
    <dbReference type="NCBI Taxonomy" id="170367"/>
    <lineage>
        <taxon>Bacteria</taxon>
        <taxon>Bacillati</taxon>
        <taxon>Bacillota</taxon>
        <taxon>Bacilli</taxon>
        <taxon>Bacillales</taxon>
        <taxon>Paenibacillaceae</taxon>
        <taxon>Paenibacillus</taxon>
    </lineage>
</organism>
<dbReference type="EMBL" id="RZNY01000012">
    <property type="protein sequence ID" value="RUT45345.1"/>
    <property type="molecule type" value="Genomic_DNA"/>
</dbReference>
<dbReference type="CDD" id="cd01949">
    <property type="entry name" value="GGDEF"/>
    <property type="match status" value="1"/>
</dbReference>
<protein>
    <submittedName>
        <fullName evidence="2">GGDEF domain-containing protein</fullName>
    </submittedName>
</protein>
<proteinExistence type="predicted"/>
<dbReference type="PANTHER" id="PTHR45138">
    <property type="entry name" value="REGULATORY COMPONENTS OF SENSORY TRANSDUCTION SYSTEM"/>
    <property type="match status" value="1"/>
</dbReference>
<dbReference type="PANTHER" id="PTHR45138:SF24">
    <property type="entry name" value="DIGUANYLATE CYCLASE DGCC-RELATED"/>
    <property type="match status" value="1"/>
</dbReference>
<dbReference type="Gene3D" id="1.25.40.10">
    <property type="entry name" value="Tetratricopeptide repeat domain"/>
    <property type="match status" value="1"/>
</dbReference>
<dbReference type="FunFam" id="3.30.70.270:FF:000001">
    <property type="entry name" value="Diguanylate cyclase domain protein"/>
    <property type="match status" value="1"/>
</dbReference>
<dbReference type="SUPFAM" id="SSF55073">
    <property type="entry name" value="Nucleotide cyclase"/>
    <property type="match status" value="1"/>
</dbReference>
<name>A0A3S1BQU9_9BACL</name>
<dbReference type="GO" id="GO:0043709">
    <property type="term" value="P:cell adhesion involved in single-species biofilm formation"/>
    <property type="evidence" value="ECO:0007669"/>
    <property type="project" value="TreeGrafter"/>
</dbReference>